<evidence type="ECO:0000313" key="2">
    <source>
        <dbReference type="Proteomes" id="UP000824890"/>
    </source>
</evidence>
<organism evidence="1 2">
    <name type="scientific">Brassica napus</name>
    <name type="common">Rape</name>
    <dbReference type="NCBI Taxonomy" id="3708"/>
    <lineage>
        <taxon>Eukaryota</taxon>
        <taxon>Viridiplantae</taxon>
        <taxon>Streptophyta</taxon>
        <taxon>Embryophyta</taxon>
        <taxon>Tracheophyta</taxon>
        <taxon>Spermatophyta</taxon>
        <taxon>Magnoliopsida</taxon>
        <taxon>eudicotyledons</taxon>
        <taxon>Gunneridae</taxon>
        <taxon>Pentapetalae</taxon>
        <taxon>rosids</taxon>
        <taxon>malvids</taxon>
        <taxon>Brassicales</taxon>
        <taxon>Brassicaceae</taxon>
        <taxon>Brassiceae</taxon>
        <taxon>Brassica</taxon>
    </lineage>
</organism>
<protein>
    <submittedName>
        <fullName evidence="1">Uncharacterized protein</fullName>
    </submittedName>
</protein>
<name>A0ABQ7YGV3_BRANA</name>
<proteinExistence type="predicted"/>
<gene>
    <name evidence="1" type="ORF">HID58_074422</name>
</gene>
<evidence type="ECO:0000313" key="1">
    <source>
        <dbReference type="EMBL" id="KAH0867400.1"/>
    </source>
</evidence>
<reference evidence="1 2" key="1">
    <citation type="submission" date="2021-05" db="EMBL/GenBank/DDBJ databases">
        <title>Genome Assembly of Synthetic Allotetraploid Brassica napus Reveals Homoeologous Exchanges between Subgenomes.</title>
        <authorList>
            <person name="Davis J.T."/>
        </authorList>
    </citation>
    <scope>NUCLEOTIDE SEQUENCE [LARGE SCALE GENOMIC DNA]</scope>
    <source>
        <strain evidence="2">cv. Da-Ae</strain>
        <tissue evidence="1">Seedling</tissue>
    </source>
</reference>
<accession>A0ABQ7YGV3</accession>
<dbReference type="EMBL" id="JAGKQM010000017">
    <property type="protein sequence ID" value="KAH0867400.1"/>
    <property type="molecule type" value="Genomic_DNA"/>
</dbReference>
<sequence length="104" mass="11809">MIPSYEAFGENVKPICCSVLMSLSELRMTDVRIMTVESYPSFDLGNNDHVTTNLKECSPSEPHMGFTVEASRKVNDGLALKQFHWRENDKMESHATLLLTLPYL</sequence>
<keyword evidence="2" id="KW-1185">Reference proteome</keyword>
<dbReference type="Proteomes" id="UP000824890">
    <property type="component" value="Unassembled WGS sequence"/>
</dbReference>
<comment type="caution">
    <text evidence="1">The sequence shown here is derived from an EMBL/GenBank/DDBJ whole genome shotgun (WGS) entry which is preliminary data.</text>
</comment>